<protein>
    <submittedName>
        <fullName evidence="1">Uncharacterized protein</fullName>
    </submittedName>
</protein>
<evidence type="ECO:0000313" key="1">
    <source>
        <dbReference type="EMBL" id="ARE21230.1"/>
    </source>
</evidence>
<dbReference type="RefSeq" id="WP_081213599.1">
    <property type="nucleotide sequence ID" value="NZ_CP015902.2"/>
</dbReference>
<reference evidence="1 2" key="1">
    <citation type="journal article" date="2017" name="BMC Genomics">
        <title>Comparative and functional genomics of the Lactococcus lactis taxon; insights into evolution and niche adaptation.</title>
        <authorList>
            <person name="Kelleher P."/>
            <person name="Bottacini F."/>
            <person name="Mahony J."/>
            <person name="Kilcawley K.N."/>
            <person name="van Sinderen D."/>
        </authorList>
    </citation>
    <scope>NUCLEOTIDE SEQUENCE [LARGE SCALE GENOMIC DNA]</scope>
    <source>
        <strain evidence="1 2">UC06</strain>
    </source>
</reference>
<dbReference type="EMBL" id="CP015902">
    <property type="protein sequence ID" value="ARE21230.1"/>
    <property type="molecule type" value="Genomic_DNA"/>
</dbReference>
<accession>A0A1V0P3G6</accession>
<sequence length="274" mass="30090">MSYEKQTWNKYDDLKTEEENIENGAVVTDNRMNHIEEGIYSHTIDISNPHKVTAAQVGLDKVDNVKQASKVEFDSHTSDNSNPHKVTAAQIGLDKVDNIQQAAKTDFDSHVNNKANPHSVTASQVGTYTKQEIDTKLSKTVMTDDSGKVTIKDLVVTGTIQQTLSVNQSIAVGWGRTLNFTRIGNVVTVTAEGTFGTTMPQGAWQSAGETLPVGFRPLSRQTTRASAITNVNKFMWTRFNTDGSIQHWQNGSIAVTDTIIMNGTSWVTTDPFPT</sequence>
<evidence type="ECO:0000313" key="2">
    <source>
        <dbReference type="Proteomes" id="UP000192095"/>
    </source>
</evidence>
<organism evidence="1 2">
    <name type="scientific">Lactococcus lactis subsp. lactis</name>
    <name type="common">Streptococcus lactis</name>
    <dbReference type="NCBI Taxonomy" id="1360"/>
    <lineage>
        <taxon>Bacteria</taxon>
        <taxon>Bacillati</taxon>
        <taxon>Bacillota</taxon>
        <taxon>Bacilli</taxon>
        <taxon>Lactobacillales</taxon>
        <taxon>Streptococcaceae</taxon>
        <taxon>Lactococcus</taxon>
    </lineage>
</organism>
<dbReference type="AlphaFoldDB" id="A0A1V0P3G6"/>
<dbReference type="Proteomes" id="UP000192095">
    <property type="component" value="Chromosome"/>
</dbReference>
<name>A0A1V0P3G6_LACLL</name>
<proteinExistence type="predicted"/>
<gene>
    <name evidence="1" type="ORF">LLUC06_1687</name>
</gene>